<evidence type="ECO:0000313" key="2">
    <source>
        <dbReference type="Proteomes" id="UP000071927"/>
    </source>
</evidence>
<accession>A0A139QJD4</accession>
<name>A0A139QJD4_9STRE</name>
<sequence>MTHFYTAGIRRIIYDWVMDDCHDDITYIIKIIHTIIF</sequence>
<dbReference type="PATRIC" id="fig|315405.12.peg.2701"/>
<gene>
    <name evidence="1" type="ORF">SGADD03_02219</name>
</gene>
<dbReference type="EMBL" id="LQXV01000506">
    <property type="protein sequence ID" value="KXU02501.1"/>
    <property type="molecule type" value="Genomic_DNA"/>
</dbReference>
<comment type="caution">
    <text evidence="1">The sequence shown here is derived from an EMBL/GenBank/DDBJ whole genome shotgun (WGS) entry which is preliminary data.</text>
</comment>
<organism evidence="1 2">
    <name type="scientific">Streptococcus gallolyticus</name>
    <dbReference type="NCBI Taxonomy" id="315405"/>
    <lineage>
        <taxon>Bacteria</taxon>
        <taxon>Bacillati</taxon>
        <taxon>Bacillota</taxon>
        <taxon>Bacilli</taxon>
        <taxon>Lactobacillales</taxon>
        <taxon>Streptococcaceae</taxon>
        <taxon>Streptococcus</taxon>
    </lineage>
</organism>
<reference evidence="1 2" key="1">
    <citation type="submission" date="2016-01" db="EMBL/GenBank/DDBJ databases">
        <title>Highly variable Streptococcus oralis are common among viridans streptococci isolated from primates.</title>
        <authorList>
            <person name="Denapaite D."/>
            <person name="Rieger M."/>
            <person name="Koendgen S."/>
            <person name="Brueckner R."/>
            <person name="Ochigava I."/>
            <person name="Kappeler P."/>
            <person name="Maetz-Rensing K."/>
            <person name="Leendertz F."/>
            <person name="Hakenbeck R."/>
        </authorList>
    </citation>
    <scope>NUCLEOTIDE SEQUENCE [LARGE SCALE GENOMIC DNA]</scope>
    <source>
        <strain evidence="1 2">DD03</strain>
    </source>
</reference>
<evidence type="ECO:0000313" key="1">
    <source>
        <dbReference type="EMBL" id="KXU02501.1"/>
    </source>
</evidence>
<dbReference type="AlphaFoldDB" id="A0A139QJD4"/>
<dbReference type="Proteomes" id="UP000071927">
    <property type="component" value="Unassembled WGS sequence"/>
</dbReference>
<proteinExistence type="predicted"/>
<protein>
    <submittedName>
        <fullName evidence="1">Uncharacterized protein</fullName>
    </submittedName>
</protein>